<accession>A0ABT8R6T1</accession>
<comment type="caution">
    <text evidence="2">The sequence shown here is derived from an EMBL/GenBank/DDBJ whole genome shotgun (WGS) entry which is preliminary data.</text>
</comment>
<protein>
    <submittedName>
        <fullName evidence="2">Uncharacterized protein</fullName>
    </submittedName>
</protein>
<proteinExistence type="predicted"/>
<keyword evidence="3" id="KW-1185">Reference proteome</keyword>
<reference evidence="2" key="1">
    <citation type="submission" date="2023-07" db="EMBL/GenBank/DDBJ databases">
        <title>The genome sequence of Rhodocytophaga aerolata KACC 12507.</title>
        <authorList>
            <person name="Zhang X."/>
        </authorList>
    </citation>
    <scope>NUCLEOTIDE SEQUENCE</scope>
    <source>
        <strain evidence="2">KACC 12507</strain>
    </source>
</reference>
<sequence length="328" mass="38790">MRYLLLLLLLSCLSLSQSATQAQTVLSFPQKRQYALDLLEKYDPEGWYVVNKMNELSYNNHFDRYAEGHTKKNVRDALGTIVHELNHGYSALMAWKIRPRERDQYACYYIGDTTHILVKYTPVFLTEEIGKEIRPELHTFRFDTYIYNPKEKIQITSNVLGIYGLLDEWNAYYHGTKTDVYMYKWYEENSKNTVDDWRNYFSTVGSVINAYVEFKFYCLTYLLHAQKYKPDVYQGIINNPEFIEVFMIVDQKYGNLVNEYLNIKKNILKKLQNKGVKVSEDEEWIFMNGEGTGNFINEYKVLSREIEKPPYQGMLKNLEQVAQASRNK</sequence>
<evidence type="ECO:0000313" key="3">
    <source>
        <dbReference type="Proteomes" id="UP001168528"/>
    </source>
</evidence>
<dbReference type="RefSeq" id="WP_302038613.1">
    <property type="nucleotide sequence ID" value="NZ_JAUKPO010000008.1"/>
</dbReference>
<keyword evidence="1" id="KW-0732">Signal</keyword>
<gene>
    <name evidence="2" type="ORF">Q0590_16170</name>
</gene>
<feature type="signal peptide" evidence="1">
    <location>
        <begin position="1"/>
        <end position="22"/>
    </location>
</feature>
<evidence type="ECO:0000256" key="1">
    <source>
        <dbReference type="SAM" id="SignalP"/>
    </source>
</evidence>
<feature type="chain" id="PRO_5046942301" evidence="1">
    <location>
        <begin position="23"/>
        <end position="328"/>
    </location>
</feature>
<name>A0ABT8R6T1_9BACT</name>
<organism evidence="2 3">
    <name type="scientific">Rhodocytophaga aerolata</name>
    <dbReference type="NCBI Taxonomy" id="455078"/>
    <lineage>
        <taxon>Bacteria</taxon>
        <taxon>Pseudomonadati</taxon>
        <taxon>Bacteroidota</taxon>
        <taxon>Cytophagia</taxon>
        <taxon>Cytophagales</taxon>
        <taxon>Rhodocytophagaceae</taxon>
        <taxon>Rhodocytophaga</taxon>
    </lineage>
</organism>
<dbReference type="EMBL" id="JAUKPO010000008">
    <property type="protein sequence ID" value="MDO1447809.1"/>
    <property type="molecule type" value="Genomic_DNA"/>
</dbReference>
<dbReference type="Proteomes" id="UP001168528">
    <property type="component" value="Unassembled WGS sequence"/>
</dbReference>
<evidence type="ECO:0000313" key="2">
    <source>
        <dbReference type="EMBL" id="MDO1447809.1"/>
    </source>
</evidence>